<dbReference type="EMBL" id="UOFR01000063">
    <property type="protein sequence ID" value="VAW98739.1"/>
    <property type="molecule type" value="Genomic_DNA"/>
</dbReference>
<evidence type="ECO:0000313" key="2">
    <source>
        <dbReference type="EMBL" id="VAW98739.1"/>
    </source>
</evidence>
<feature type="domain" description="DUF302" evidence="1">
    <location>
        <begin position="83"/>
        <end position="132"/>
    </location>
</feature>
<reference evidence="2" key="1">
    <citation type="submission" date="2018-06" db="EMBL/GenBank/DDBJ databases">
        <authorList>
            <person name="Zhirakovskaya E."/>
        </authorList>
    </citation>
    <scope>NUCLEOTIDE SEQUENCE</scope>
</reference>
<dbReference type="AlphaFoldDB" id="A0A3B1AK67"/>
<name>A0A3B1AK67_9ZZZZ</name>
<accession>A0A3B1AK67</accession>
<dbReference type="Pfam" id="PF03625">
    <property type="entry name" value="DUF302"/>
    <property type="match status" value="1"/>
</dbReference>
<dbReference type="Gene3D" id="3.30.310.70">
    <property type="entry name" value="TT1751-like domain"/>
    <property type="match status" value="1"/>
</dbReference>
<dbReference type="SUPFAM" id="SSF103247">
    <property type="entry name" value="TT1751-like"/>
    <property type="match status" value="1"/>
</dbReference>
<protein>
    <recommendedName>
        <fullName evidence="1">DUF302 domain-containing protein</fullName>
    </recommendedName>
</protein>
<sequence length="161" mass="18105">MVKKVNKMIKGFAGVVLILLSTASWAGSPMIYEKQVKGPLEKTYKQVFNALENNGYYVVFEANISKNLSHFKKRWGKDYNKNKLEAIRSMVFCNGWYANQMSNADPQMLALCPLHISLVHKEGVTRILFIRPSLVATGSPAEKVALELEQDVIRTIEGGLK</sequence>
<proteinExistence type="predicted"/>
<organism evidence="2">
    <name type="scientific">hydrothermal vent metagenome</name>
    <dbReference type="NCBI Taxonomy" id="652676"/>
    <lineage>
        <taxon>unclassified sequences</taxon>
        <taxon>metagenomes</taxon>
        <taxon>ecological metagenomes</taxon>
    </lineage>
</organism>
<evidence type="ECO:0000259" key="1">
    <source>
        <dbReference type="Pfam" id="PF03625"/>
    </source>
</evidence>
<dbReference type="InterPro" id="IPR005180">
    <property type="entry name" value="DUF302"/>
</dbReference>
<gene>
    <name evidence="2" type="ORF">MNBD_GAMMA21-401</name>
</gene>
<dbReference type="CDD" id="cd14797">
    <property type="entry name" value="DUF302"/>
    <property type="match status" value="1"/>
</dbReference>
<dbReference type="InterPro" id="IPR035923">
    <property type="entry name" value="TT1751-like_sf"/>
</dbReference>